<proteinExistence type="predicted"/>
<dbReference type="EMBL" id="LAZR01049348">
    <property type="protein sequence ID" value="KKK89853.1"/>
    <property type="molecule type" value="Genomic_DNA"/>
</dbReference>
<protein>
    <submittedName>
        <fullName evidence="1">Uncharacterized protein</fullName>
    </submittedName>
</protein>
<comment type="caution">
    <text evidence="1">The sequence shown here is derived from an EMBL/GenBank/DDBJ whole genome shotgun (WGS) entry which is preliminary data.</text>
</comment>
<organism evidence="1">
    <name type="scientific">marine sediment metagenome</name>
    <dbReference type="NCBI Taxonomy" id="412755"/>
    <lineage>
        <taxon>unclassified sequences</taxon>
        <taxon>metagenomes</taxon>
        <taxon>ecological metagenomes</taxon>
    </lineage>
</organism>
<accession>A0A0F8Z834</accession>
<dbReference type="AlphaFoldDB" id="A0A0F8Z834"/>
<name>A0A0F8Z834_9ZZZZ</name>
<sequence length="108" mass="12039">MSRNHAVVPMSLDLLRIILDIPAGIDVVGILEMDNHDRERRECRLLVFGDALPEVVEGAPGPKVELIHTRVESGNSFLSEMKVDGRTLYHQRVINGEVVGEWLVEIGV</sequence>
<reference evidence="1" key="1">
    <citation type="journal article" date="2015" name="Nature">
        <title>Complex archaea that bridge the gap between prokaryotes and eukaryotes.</title>
        <authorList>
            <person name="Spang A."/>
            <person name="Saw J.H."/>
            <person name="Jorgensen S.L."/>
            <person name="Zaremba-Niedzwiedzka K."/>
            <person name="Martijn J."/>
            <person name="Lind A.E."/>
            <person name="van Eijk R."/>
            <person name="Schleper C."/>
            <person name="Guy L."/>
            <person name="Ettema T.J."/>
        </authorList>
    </citation>
    <scope>NUCLEOTIDE SEQUENCE</scope>
</reference>
<evidence type="ECO:0000313" key="1">
    <source>
        <dbReference type="EMBL" id="KKK89853.1"/>
    </source>
</evidence>
<gene>
    <name evidence="1" type="ORF">LCGC14_2728940</name>
</gene>